<name>A0A401H9K5_AERPX</name>
<comment type="caution">
    <text evidence="1">The sequence shown here is derived from an EMBL/GenBank/DDBJ whole genome shotgun (WGS) entry which is preliminary data.</text>
</comment>
<dbReference type="Pfam" id="PF22511">
    <property type="entry name" value="PBP2"/>
    <property type="match status" value="1"/>
</dbReference>
<evidence type="ECO:0000313" key="1">
    <source>
        <dbReference type="EMBL" id="GBF09073.1"/>
    </source>
</evidence>
<dbReference type="OrthoDB" id="35904at2157"/>
<dbReference type="Proteomes" id="UP000291213">
    <property type="component" value="Unassembled WGS sequence"/>
</dbReference>
<reference evidence="1 2" key="1">
    <citation type="submission" date="2017-02" db="EMBL/GenBank/DDBJ databases">
        <title>isolation and characterization of a novel temperate virus Aeropyrum globular virus 1 infecting hyperthermophilic archaeon Aeropyrum.</title>
        <authorList>
            <person name="Yumiya M."/>
            <person name="Yoshida T."/>
            <person name="Sako Y."/>
        </authorList>
    </citation>
    <scope>NUCLEOTIDE SEQUENCE [LARGE SCALE GENOMIC DNA]</scope>
    <source>
        <strain evidence="1 2">YK1-12-2013</strain>
    </source>
</reference>
<gene>
    <name evidence="1" type="ORF">apy_07980</name>
</gene>
<dbReference type="InterPro" id="IPR054264">
    <property type="entry name" value="PBP2"/>
</dbReference>
<sequence length="96" mass="10856">MGAGLSVDERVDKLFSLVESLGRVEKKVLKYFFENISVGEIKAVEELRHQGVEEPEEVIARLVDLGLLEEGVGCYNLAEPLREYVRKRGVPRELLV</sequence>
<proteinExistence type="predicted"/>
<dbReference type="EMBL" id="BDMD01000040">
    <property type="protein sequence ID" value="GBF09073.1"/>
    <property type="molecule type" value="Genomic_DNA"/>
</dbReference>
<dbReference type="AlphaFoldDB" id="A0A401H9K5"/>
<evidence type="ECO:0000313" key="2">
    <source>
        <dbReference type="Proteomes" id="UP000291213"/>
    </source>
</evidence>
<protein>
    <submittedName>
        <fullName evidence="1">Uncharacterized protein</fullName>
    </submittedName>
</protein>
<accession>A0A401H9K5</accession>
<organism evidence="1 2">
    <name type="scientific">Aeropyrum pernix</name>
    <dbReference type="NCBI Taxonomy" id="56636"/>
    <lineage>
        <taxon>Archaea</taxon>
        <taxon>Thermoproteota</taxon>
        <taxon>Thermoprotei</taxon>
        <taxon>Desulfurococcales</taxon>
        <taxon>Desulfurococcaceae</taxon>
        <taxon>Aeropyrum</taxon>
    </lineage>
</organism>